<keyword evidence="5 9" id="KW-0064">Aspartyl protease</keyword>
<gene>
    <name evidence="9" type="primary">lspA</name>
    <name evidence="12" type="ORF">C4F51_04650</name>
</gene>
<name>A0A928YSZ4_9GAMM</name>
<evidence type="ECO:0000256" key="6">
    <source>
        <dbReference type="ARBA" id="ARBA00022801"/>
    </source>
</evidence>
<evidence type="ECO:0000256" key="3">
    <source>
        <dbReference type="ARBA" id="ARBA00022670"/>
    </source>
</evidence>
<feature type="transmembrane region" description="Helical" evidence="9">
    <location>
        <begin position="132"/>
        <end position="156"/>
    </location>
</feature>
<dbReference type="EMBL" id="PRDL01000001">
    <property type="protein sequence ID" value="MBE8716474.1"/>
    <property type="molecule type" value="Genomic_DNA"/>
</dbReference>
<evidence type="ECO:0000256" key="7">
    <source>
        <dbReference type="ARBA" id="ARBA00022989"/>
    </source>
</evidence>
<keyword evidence="3 9" id="KW-0645">Protease</keyword>
<dbReference type="EC" id="3.4.23.36" evidence="9"/>
<comment type="similarity">
    <text evidence="1 9 11">Belongs to the peptidase A8 family.</text>
</comment>
<dbReference type="PANTHER" id="PTHR33695">
    <property type="entry name" value="LIPOPROTEIN SIGNAL PEPTIDASE"/>
    <property type="match status" value="1"/>
</dbReference>
<evidence type="ECO:0000256" key="2">
    <source>
        <dbReference type="ARBA" id="ARBA00022475"/>
    </source>
</evidence>
<comment type="caution">
    <text evidence="12">The sequence shown here is derived from an EMBL/GenBank/DDBJ whole genome shotgun (WGS) entry which is preliminary data.</text>
</comment>
<evidence type="ECO:0000256" key="10">
    <source>
        <dbReference type="RuleBase" id="RU000594"/>
    </source>
</evidence>
<dbReference type="InterPro" id="IPR001872">
    <property type="entry name" value="Peptidase_A8"/>
</dbReference>
<feature type="transmembrane region" description="Helical" evidence="9">
    <location>
        <begin position="12"/>
        <end position="30"/>
    </location>
</feature>
<proteinExistence type="inferred from homology"/>
<keyword evidence="6 9" id="KW-0378">Hydrolase</keyword>
<dbReference type="AlphaFoldDB" id="A0A928YSZ4"/>
<dbReference type="NCBIfam" id="TIGR00077">
    <property type="entry name" value="lspA"/>
    <property type="match status" value="1"/>
</dbReference>
<evidence type="ECO:0000256" key="11">
    <source>
        <dbReference type="RuleBase" id="RU004181"/>
    </source>
</evidence>
<sequence length="164" mass="18614">MSNVFSVKVWRWYLLALAVIALDLGTKYWASSVLEYGRPVVFTSFFNFTLLHNHGAAFSFLSDAGGWQRWFFTAIAVAVSITLVFWLTRCADKRREAFGFSMILGGAIGNLYDRLQHGYVVDFIVVHYQDYYWPAFNLADSAITLGAIMLLLDLFLTRENTGNA</sequence>
<dbReference type="GO" id="GO:0005886">
    <property type="term" value="C:plasma membrane"/>
    <property type="evidence" value="ECO:0007669"/>
    <property type="project" value="UniProtKB-SubCell"/>
</dbReference>
<dbReference type="PANTHER" id="PTHR33695:SF1">
    <property type="entry name" value="LIPOPROTEIN SIGNAL PEPTIDASE"/>
    <property type="match status" value="1"/>
</dbReference>
<evidence type="ECO:0000313" key="12">
    <source>
        <dbReference type="EMBL" id="MBE8716474.1"/>
    </source>
</evidence>
<dbReference type="GO" id="GO:0006508">
    <property type="term" value="P:proteolysis"/>
    <property type="evidence" value="ECO:0007669"/>
    <property type="project" value="UniProtKB-KW"/>
</dbReference>
<keyword evidence="4 9" id="KW-0812">Transmembrane</keyword>
<evidence type="ECO:0000256" key="9">
    <source>
        <dbReference type="HAMAP-Rule" id="MF_00161"/>
    </source>
</evidence>
<protein>
    <recommendedName>
        <fullName evidence="9">Lipoprotein signal peptidase</fullName>
        <ecNumber evidence="9">3.4.23.36</ecNumber>
    </recommendedName>
    <alternativeName>
        <fullName evidence="9">Prolipoprotein signal peptidase</fullName>
    </alternativeName>
    <alternativeName>
        <fullName evidence="9">Signal peptidase II</fullName>
        <shortName evidence="9">SPase II</shortName>
    </alternativeName>
</protein>
<evidence type="ECO:0000256" key="8">
    <source>
        <dbReference type="ARBA" id="ARBA00023136"/>
    </source>
</evidence>
<evidence type="ECO:0000256" key="1">
    <source>
        <dbReference type="ARBA" id="ARBA00006139"/>
    </source>
</evidence>
<feature type="active site" evidence="9">
    <location>
        <position position="122"/>
    </location>
</feature>
<reference evidence="12" key="1">
    <citation type="submission" date="2018-07" db="EMBL/GenBank/DDBJ databases">
        <title>Genome assembly of strain Ka43.</title>
        <authorList>
            <person name="Kukolya J."/>
            <person name="Nagy I."/>
            <person name="Horvath B."/>
            <person name="Toth A."/>
        </authorList>
    </citation>
    <scope>NUCLEOTIDE SEQUENCE</scope>
    <source>
        <strain evidence="12">KB43</strain>
    </source>
</reference>
<comment type="catalytic activity">
    <reaction evidence="9 10">
        <text>Release of signal peptides from bacterial membrane prolipoproteins. Hydrolyzes -Xaa-Yaa-Zaa-|-(S,diacylglyceryl)Cys-, in which Xaa is hydrophobic (preferably Leu), and Yaa (Ala or Ser) and Zaa (Gly or Ala) have small, neutral side chains.</text>
        <dbReference type="EC" id="3.4.23.36"/>
    </reaction>
</comment>
<evidence type="ECO:0000256" key="5">
    <source>
        <dbReference type="ARBA" id="ARBA00022750"/>
    </source>
</evidence>
<evidence type="ECO:0000313" key="13">
    <source>
        <dbReference type="Proteomes" id="UP000652567"/>
    </source>
</evidence>
<dbReference type="HAMAP" id="MF_00161">
    <property type="entry name" value="LspA"/>
    <property type="match status" value="1"/>
</dbReference>
<accession>A0A928YSZ4</accession>
<dbReference type="PRINTS" id="PR00781">
    <property type="entry name" value="LIPOSIGPTASE"/>
</dbReference>
<dbReference type="Pfam" id="PF01252">
    <property type="entry name" value="Peptidase_A8"/>
    <property type="match status" value="1"/>
</dbReference>
<keyword evidence="7 9" id="KW-1133">Transmembrane helix</keyword>
<organism evidence="12 13">
    <name type="scientific">Cellvibrio polysaccharolyticus</name>
    <dbReference type="NCBI Taxonomy" id="2082724"/>
    <lineage>
        <taxon>Bacteria</taxon>
        <taxon>Pseudomonadati</taxon>
        <taxon>Pseudomonadota</taxon>
        <taxon>Gammaproteobacteria</taxon>
        <taxon>Cellvibrionales</taxon>
        <taxon>Cellvibrionaceae</taxon>
        <taxon>Cellvibrio</taxon>
    </lineage>
</organism>
<keyword evidence="8 9" id="KW-0472">Membrane</keyword>
<comment type="caution">
    <text evidence="9">Lacks conserved residue(s) required for the propagation of feature annotation.</text>
</comment>
<dbReference type="PROSITE" id="PS00855">
    <property type="entry name" value="SPASE_II"/>
    <property type="match status" value="1"/>
</dbReference>
<feature type="transmembrane region" description="Helical" evidence="9">
    <location>
        <begin position="70"/>
        <end position="88"/>
    </location>
</feature>
<feature type="active site" evidence="9">
    <location>
        <position position="140"/>
    </location>
</feature>
<keyword evidence="13" id="KW-1185">Reference proteome</keyword>
<comment type="function">
    <text evidence="9 10">This protein specifically catalyzes the removal of signal peptides from prolipoproteins.</text>
</comment>
<evidence type="ECO:0000256" key="4">
    <source>
        <dbReference type="ARBA" id="ARBA00022692"/>
    </source>
</evidence>
<keyword evidence="12" id="KW-0449">Lipoprotein</keyword>
<comment type="subcellular location">
    <subcellularLocation>
        <location evidence="9">Cell membrane</location>
        <topology evidence="9">Multi-pass membrane protein</topology>
    </subcellularLocation>
</comment>
<dbReference type="RefSeq" id="WP_193907582.1">
    <property type="nucleotide sequence ID" value="NZ_PRDL01000001.1"/>
</dbReference>
<dbReference type="Proteomes" id="UP000652567">
    <property type="component" value="Unassembled WGS sequence"/>
</dbReference>
<comment type="pathway">
    <text evidence="9">Protein modification; lipoprotein biosynthesis (signal peptide cleavage).</text>
</comment>
<keyword evidence="2 9" id="KW-1003">Cell membrane</keyword>
<dbReference type="GO" id="GO:0004190">
    <property type="term" value="F:aspartic-type endopeptidase activity"/>
    <property type="evidence" value="ECO:0007669"/>
    <property type="project" value="UniProtKB-UniRule"/>
</dbReference>